<dbReference type="RefSeq" id="WP_160770178.1">
    <property type="nucleotide sequence ID" value="NZ_WTYV01000001.1"/>
</dbReference>
<dbReference type="OrthoDB" id="9794725at2"/>
<dbReference type="Pfam" id="PF13472">
    <property type="entry name" value="Lipase_GDSL_2"/>
    <property type="match status" value="1"/>
</dbReference>
<dbReference type="AlphaFoldDB" id="A0A844YVY7"/>
<dbReference type="InterPro" id="IPR036514">
    <property type="entry name" value="SGNH_hydro_sf"/>
</dbReference>
<evidence type="ECO:0000259" key="2">
    <source>
        <dbReference type="Pfam" id="PF13472"/>
    </source>
</evidence>
<name>A0A844YVY7_9SPHN</name>
<dbReference type="EMBL" id="WTYV01000001">
    <property type="protein sequence ID" value="MXO70237.1"/>
    <property type="molecule type" value="Genomic_DNA"/>
</dbReference>
<evidence type="ECO:0000313" key="3">
    <source>
        <dbReference type="EMBL" id="MXO70237.1"/>
    </source>
</evidence>
<feature type="chain" id="PRO_5032887477" evidence="1">
    <location>
        <begin position="21"/>
        <end position="302"/>
    </location>
</feature>
<gene>
    <name evidence="3" type="ORF">GRI99_01150</name>
</gene>
<dbReference type="GO" id="GO:0004622">
    <property type="term" value="F:phosphatidylcholine lysophospholipase activity"/>
    <property type="evidence" value="ECO:0007669"/>
    <property type="project" value="TreeGrafter"/>
</dbReference>
<feature type="domain" description="SGNH hydrolase-type esterase" evidence="2">
    <location>
        <begin position="124"/>
        <end position="287"/>
    </location>
</feature>
<reference evidence="3 4" key="1">
    <citation type="submission" date="2019-12" db="EMBL/GenBank/DDBJ databases">
        <title>Genomic-based taxomic classification of the family Erythrobacteraceae.</title>
        <authorList>
            <person name="Xu L."/>
        </authorList>
    </citation>
    <scope>NUCLEOTIDE SEQUENCE [LARGE SCALE GENOMIC DNA]</scope>
    <source>
        <strain evidence="3 4">M0322</strain>
    </source>
</reference>
<dbReference type="InterPro" id="IPR013830">
    <property type="entry name" value="SGNH_hydro"/>
</dbReference>
<dbReference type="Proteomes" id="UP000466966">
    <property type="component" value="Unassembled WGS sequence"/>
</dbReference>
<dbReference type="Gene3D" id="3.40.50.1110">
    <property type="entry name" value="SGNH hydrolase"/>
    <property type="match status" value="1"/>
</dbReference>
<proteinExistence type="predicted"/>
<keyword evidence="1" id="KW-0732">Signal</keyword>
<comment type="caution">
    <text evidence="3">The sequence shown here is derived from an EMBL/GenBank/DDBJ whole genome shotgun (WGS) entry which is preliminary data.</text>
</comment>
<protein>
    <submittedName>
        <fullName evidence="3">GDSL family lipase</fullName>
    </submittedName>
</protein>
<organism evidence="3 4">
    <name type="scientific">Alteraurantiacibacter buctensis</name>
    <dbReference type="NCBI Taxonomy" id="1503981"/>
    <lineage>
        <taxon>Bacteria</taxon>
        <taxon>Pseudomonadati</taxon>
        <taxon>Pseudomonadota</taxon>
        <taxon>Alphaproteobacteria</taxon>
        <taxon>Sphingomonadales</taxon>
        <taxon>Erythrobacteraceae</taxon>
        <taxon>Alteraurantiacibacter</taxon>
    </lineage>
</organism>
<keyword evidence="4" id="KW-1185">Reference proteome</keyword>
<evidence type="ECO:0000256" key="1">
    <source>
        <dbReference type="SAM" id="SignalP"/>
    </source>
</evidence>
<dbReference type="SUPFAM" id="SSF52266">
    <property type="entry name" value="SGNH hydrolase"/>
    <property type="match status" value="1"/>
</dbReference>
<feature type="signal peptide" evidence="1">
    <location>
        <begin position="1"/>
        <end position="20"/>
    </location>
</feature>
<dbReference type="PANTHER" id="PTHR30383:SF5">
    <property type="entry name" value="SGNH HYDROLASE-TYPE ESTERASE DOMAIN-CONTAINING PROTEIN"/>
    <property type="match status" value="1"/>
</dbReference>
<accession>A0A844YVY7</accession>
<sequence>MICRLFAMALLGLAAAPLAAQDNPAAPPVPMGRDYPAVNGTSIQCPLPQPRDAEALANQFEHRPRDLDDMSLMAASFFGGDNPAANAFRARQAAQFATDWPFRCRYRDANADLAASGVRPRVVFMGDSITEGWVEADPAFFADNGFVGRGISGQSSPQMLARFWQDVIALNPQAVHIMTGTNDIGGATGPITEEEYLGTVNAMIDLAQANDIRVVLAAMPPMSRLLPRPDFDTRPVVPHLNARLAELAAREGVTFVDYFTPLAAPDNAFNPAYANDGVHPTRAGYAVMEPLARVAIATALAD</sequence>
<evidence type="ECO:0000313" key="4">
    <source>
        <dbReference type="Proteomes" id="UP000466966"/>
    </source>
</evidence>
<dbReference type="InterPro" id="IPR051532">
    <property type="entry name" value="Ester_Hydrolysis_Enzymes"/>
</dbReference>
<dbReference type="PANTHER" id="PTHR30383">
    <property type="entry name" value="THIOESTERASE 1/PROTEASE 1/LYSOPHOSPHOLIPASE L1"/>
    <property type="match status" value="1"/>
</dbReference>